<evidence type="ECO:0000256" key="1">
    <source>
        <dbReference type="ARBA" id="ARBA00022553"/>
    </source>
</evidence>
<dbReference type="PANTHER" id="PTHR43214:SF41">
    <property type="entry name" value="NITRATE_NITRITE RESPONSE REGULATOR PROTEIN NARP"/>
    <property type="match status" value="1"/>
</dbReference>
<dbReference type="Pfam" id="PF00072">
    <property type="entry name" value="Response_reg"/>
    <property type="match status" value="1"/>
</dbReference>
<name>A0AA43B2J1_9BURK</name>
<dbReference type="GO" id="GO:0003677">
    <property type="term" value="F:DNA binding"/>
    <property type="evidence" value="ECO:0007669"/>
    <property type="project" value="UniProtKB-KW"/>
</dbReference>
<dbReference type="SMART" id="SM00421">
    <property type="entry name" value="HTH_LUXR"/>
    <property type="match status" value="1"/>
</dbReference>
<accession>A0AA43B2J1</accession>
<feature type="modified residue" description="4-aspartylphosphate" evidence="5">
    <location>
        <position position="53"/>
    </location>
</feature>
<dbReference type="Gene3D" id="3.40.50.2300">
    <property type="match status" value="1"/>
</dbReference>
<keyword evidence="4" id="KW-0804">Transcription</keyword>
<keyword evidence="1 5" id="KW-0597">Phosphoprotein</keyword>
<dbReference type="CDD" id="cd17535">
    <property type="entry name" value="REC_NarL-like"/>
    <property type="match status" value="1"/>
</dbReference>
<gene>
    <name evidence="8" type="ORF">N5K24_22870</name>
</gene>
<dbReference type="CDD" id="cd06170">
    <property type="entry name" value="LuxR_C_like"/>
    <property type="match status" value="1"/>
</dbReference>
<dbReference type="PROSITE" id="PS50043">
    <property type="entry name" value="HTH_LUXR_2"/>
    <property type="match status" value="1"/>
</dbReference>
<evidence type="ECO:0000256" key="4">
    <source>
        <dbReference type="ARBA" id="ARBA00023163"/>
    </source>
</evidence>
<dbReference type="PRINTS" id="PR00038">
    <property type="entry name" value="HTHLUXR"/>
</dbReference>
<evidence type="ECO:0000259" key="7">
    <source>
        <dbReference type="PROSITE" id="PS50110"/>
    </source>
</evidence>
<dbReference type="Proteomes" id="UP001161276">
    <property type="component" value="Unassembled WGS sequence"/>
</dbReference>
<dbReference type="SUPFAM" id="SSF46894">
    <property type="entry name" value="C-terminal effector domain of the bipartite response regulators"/>
    <property type="match status" value="1"/>
</dbReference>
<evidence type="ECO:0000259" key="6">
    <source>
        <dbReference type="PROSITE" id="PS50043"/>
    </source>
</evidence>
<dbReference type="PROSITE" id="PS50110">
    <property type="entry name" value="RESPONSE_REGULATORY"/>
    <property type="match status" value="1"/>
</dbReference>
<reference evidence="8" key="1">
    <citation type="submission" date="2022-09" db="EMBL/GenBank/DDBJ databases">
        <title>Intensive care unit water sources are persistently colonized with multi-drug resistant bacteria and are the site of extensive horizontal gene transfer of antibiotic resistance genes.</title>
        <authorList>
            <person name="Diorio-Toth L."/>
        </authorList>
    </citation>
    <scope>NUCLEOTIDE SEQUENCE</scope>
    <source>
        <strain evidence="8">GD03676</strain>
    </source>
</reference>
<dbReference type="InterPro" id="IPR016032">
    <property type="entry name" value="Sig_transdc_resp-reg_C-effctor"/>
</dbReference>
<dbReference type="InterPro" id="IPR001789">
    <property type="entry name" value="Sig_transdc_resp-reg_receiver"/>
</dbReference>
<comment type="caution">
    <text evidence="8">The sequence shown here is derived from an EMBL/GenBank/DDBJ whole genome shotgun (WGS) entry which is preliminary data.</text>
</comment>
<dbReference type="GO" id="GO:0006355">
    <property type="term" value="P:regulation of DNA-templated transcription"/>
    <property type="evidence" value="ECO:0007669"/>
    <property type="project" value="InterPro"/>
</dbReference>
<dbReference type="InterPro" id="IPR011006">
    <property type="entry name" value="CheY-like_superfamily"/>
</dbReference>
<protein>
    <submittedName>
        <fullName evidence="8">Response regulator transcription factor</fullName>
    </submittedName>
</protein>
<dbReference type="SUPFAM" id="SSF52172">
    <property type="entry name" value="CheY-like"/>
    <property type="match status" value="1"/>
</dbReference>
<dbReference type="InterPro" id="IPR058245">
    <property type="entry name" value="NreC/VraR/RcsB-like_REC"/>
</dbReference>
<keyword evidence="3" id="KW-0238">DNA-binding</keyword>
<dbReference type="AlphaFoldDB" id="A0AA43B2J1"/>
<feature type="domain" description="HTH luxR-type" evidence="6">
    <location>
        <begin position="138"/>
        <end position="203"/>
    </location>
</feature>
<dbReference type="InterPro" id="IPR000792">
    <property type="entry name" value="Tscrpt_reg_LuxR_C"/>
</dbReference>
<evidence type="ECO:0000256" key="5">
    <source>
        <dbReference type="PROSITE-ProRule" id="PRU00169"/>
    </source>
</evidence>
<feature type="domain" description="Response regulatory" evidence="7">
    <location>
        <begin position="3"/>
        <end position="118"/>
    </location>
</feature>
<dbReference type="PROSITE" id="PS00622">
    <property type="entry name" value="HTH_LUXR_1"/>
    <property type="match status" value="1"/>
</dbReference>
<evidence type="ECO:0000313" key="8">
    <source>
        <dbReference type="EMBL" id="MDH2053268.1"/>
    </source>
</evidence>
<dbReference type="RefSeq" id="WP_006225429.1">
    <property type="nucleotide sequence ID" value="NZ_ALJE01000019.1"/>
</dbReference>
<sequence>MNTVLIVDDHPVLRLAVRMLLETNGFRVVGEVGNGIDAVQMFRDQSPDVVILDIGIPKLDGLSVIARMRGIDPRSHILVLTSLSSEAFCHRCMQAGAKGFVCKDEDLNKLVSAIKAVMAGYSVFPSTAVAPEHGQLSEGAMIKSLSDREMTVLQYLAQGRSNKEIGDLLLLSNKTVSTYKTRLQQKLGMTSVLELADFAKRNALLGDGEGA</sequence>
<keyword evidence="2" id="KW-0805">Transcription regulation</keyword>
<evidence type="ECO:0000256" key="2">
    <source>
        <dbReference type="ARBA" id="ARBA00023015"/>
    </source>
</evidence>
<evidence type="ECO:0000313" key="9">
    <source>
        <dbReference type="Proteomes" id="UP001161276"/>
    </source>
</evidence>
<dbReference type="PANTHER" id="PTHR43214">
    <property type="entry name" value="TWO-COMPONENT RESPONSE REGULATOR"/>
    <property type="match status" value="1"/>
</dbReference>
<dbReference type="EMBL" id="JAOCKG010000012">
    <property type="protein sequence ID" value="MDH2053268.1"/>
    <property type="molecule type" value="Genomic_DNA"/>
</dbReference>
<dbReference type="SMART" id="SM00448">
    <property type="entry name" value="REC"/>
    <property type="match status" value="1"/>
</dbReference>
<dbReference type="GO" id="GO:0000160">
    <property type="term" value="P:phosphorelay signal transduction system"/>
    <property type="evidence" value="ECO:0007669"/>
    <property type="project" value="InterPro"/>
</dbReference>
<dbReference type="Pfam" id="PF00196">
    <property type="entry name" value="GerE"/>
    <property type="match status" value="1"/>
</dbReference>
<proteinExistence type="predicted"/>
<organism evidence="8 9">
    <name type="scientific">Achromobacter marplatensis</name>
    <dbReference type="NCBI Taxonomy" id="470868"/>
    <lineage>
        <taxon>Bacteria</taxon>
        <taxon>Pseudomonadati</taxon>
        <taxon>Pseudomonadota</taxon>
        <taxon>Betaproteobacteria</taxon>
        <taxon>Burkholderiales</taxon>
        <taxon>Alcaligenaceae</taxon>
        <taxon>Achromobacter</taxon>
    </lineage>
</organism>
<evidence type="ECO:0000256" key="3">
    <source>
        <dbReference type="ARBA" id="ARBA00023125"/>
    </source>
</evidence>
<dbReference type="InterPro" id="IPR039420">
    <property type="entry name" value="WalR-like"/>
</dbReference>